<protein>
    <submittedName>
        <fullName evidence="9">Exopolysaccharide biosynthesis polyprenyl glycosylphosphotransferase</fullName>
    </submittedName>
</protein>
<dbReference type="PANTHER" id="PTHR30576">
    <property type="entry name" value="COLANIC BIOSYNTHESIS UDP-GLUCOSE LIPID CARRIER TRANSFERASE"/>
    <property type="match status" value="1"/>
</dbReference>
<comment type="similarity">
    <text evidence="2">Belongs to the bacterial sugar transferase family.</text>
</comment>
<dbReference type="InterPro" id="IPR017475">
    <property type="entry name" value="EPS_sugar_tfrase"/>
</dbReference>
<organism evidence="9 10">
    <name type="scientific">Microlunatus parietis</name>
    <dbReference type="NCBI Taxonomy" id="682979"/>
    <lineage>
        <taxon>Bacteria</taxon>
        <taxon>Bacillati</taxon>
        <taxon>Actinomycetota</taxon>
        <taxon>Actinomycetes</taxon>
        <taxon>Propionibacteriales</taxon>
        <taxon>Propionibacteriaceae</taxon>
        <taxon>Microlunatus</taxon>
    </lineage>
</organism>
<feature type="transmembrane region" description="Helical" evidence="7">
    <location>
        <begin position="31"/>
        <end position="52"/>
    </location>
</feature>
<dbReference type="Proteomes" id="UP000569914">
    <property type="component" value="Unassembled WGS sequence"/>
</dbReference>
<evidence type="ECO:0000256" key="7">
    <source>
        <dbReference type="SAM" id="Phobius"/>
    </source>
</evidence>
<comment type="subcellular location">
    <subcellularLocation>
        <location evidence="1">Membrane</location>
        <topology evidence="1">Multi-pass membrane protein</topology>
    </subcellularLocation>
</comment>
<evidence type="ECO:0000256" key="5">
    <source>
        <dbReference type="ARBA" id="ARBA00022989"/>
    </source>
</evidence>
<keyword evidence="4 7" id="KW-0812">Transmembrane</keyword>
<dbReference type="GO" id="GO:0016780">
    <property type="term" value="F:phosphotransferase activity, for other substituted phosphate groups"/>
    <property type="evidence" value="ECO:0007669"/>
    <property type="project" value="TreeGrafter"/>
</dbReference>
<gene>
    <name evidence="9" type="ORF">BKA15_004338</name>
</gene>
<feature type="transmembrane region" description="Helical" evidence="7">
    <location>
        <begin position="265"/>
        <end position="286"/>
    </location>
</feature>
<evidence type="ECO:0000256" key="3">
    <source>
        <dbReference type="ARBA" id="ARBA00022679"/>
    </source>
</evidence>
<evidence type="ECO:0000313" key="10">
    <source>
        <dbReference type="Proteomes" id="UP000569914"/>
    </source>
</evidence>
<dbReference type="EMBL" id="JACCBU010000001">
    <property type="protein sequence ID" value="NYE73009.1"/>
    <property type="molecule type" value="Genomic_DNA"/>
</dbReference>
<evidence type="ECO:0000256" key="4">
    <source>
        <dbReference type="ARBA" id="ARBA00022692"/>
    </source>
</evidence>
<keyword evidence="5 7" id="KW-1133">Transmembrane helix</keyword>
<keyword evidence="6 7" id="KW-0472">Membrane</keyword>
<evidence type="ECO:0000256" key="2">
    <source>
        <dbReference type="ARBA" id="ARBA00006464"/>
    </source>
</evidence>
<keyword evidence="3 9" id="KW-0808">Transferase</keyword>
<sequence>MILVDTVVGVASLLIGHAVTGAHYEQRPELLPLALAAAVAWPMAIALNRGYLRHNIGVGSDEMQATARAGIAVVVLAAVVAELRSAHGVLGMVLVAVPVGIVLTVIARFAARKVLHRRQRAGRNVKAALLIGHTGSVHSLSEVLQREAHAGLRMVGVCVPAEEVPLARDLGLPVFGDLDQAARLARDLDCEAVAVTTGEQTSRDYLRRLAWSLEGARIELLVHPGLVEVAGPRMHIRPHVGLPLLKIEQPHFTGWRRLVKRGADLIMTGAGLVIISPLMIAIALAIKLSDRGPVFFRQTRVGLDGSTFTMWKFRSMHVDAEERLAALRANHPEVGLMFKLHDDPRITRVGRFLRRYSLDELPQLFNVLTGSMSLVGPRPPLQSEVDAYEHHAHRRLLVTPGLTGLWQVSGRSLLSWEETVRLDLRYVENWTLTLDLLILWKTFFAVVAKRGAF</sequence>
<dbReference type="NCBIfam" id="TIGR03025">
    <property type="entry name" value="EPS_sugtrans"/>
    <property type="match status" value="1"/>
</dbReference>
<evidence type="ECO:0000259" key="8">
    <source>
        <dbReference type="Pfam" id="PF02397"/>
    </source>
</evidence>
<dbReference type="InterPro" id="IPR003362">
    <property type="entry name" value="Bact_transf"/>
</dbReference>
<name>A0A7Y9IAX2_9ACTN</name>
<dbReference type="AlphaFoldDB" id="A0A7Y9IAX2"/>
<dbReference type="GO" id="GO:0016020">
    <property type="term" value="C:membrane"/>
    <property type="evidence" value="ECO:0007669"/>
    <property type="project" value="UniProtKB-SubCell"/>
</dbReference>
<reference evidence="9 10" key="1">
    <citation type="submission" date="2020-07" db="EMBL/GenBank/DDBJ databases">
        <title>Sequencing the genomes of 1000 actinobacteria strains.</title>
        <authorList>
            <person name="Klenk H.-P."/>
        </authorList>
    </citation>
    <scope>NUCLEOTIDE SEQUENCE [LARGE SCALE GENOMIC DNA]</scope>
    <source>
        <strain evidence="9 10">DSM 22083</strain>
    </source>
</reference>
<evidence type="ECO:0000313" key="9">
    <source>
        <dbReference type="EMBL" id="NYE73009.1"/>
    </source>
</evidence>
<feature type="transmembrane region" description="Helical" evidence="7">
    <location>
        <begin position="64"/>
        <end position="83"/>
    </location>
</feature>
<keyword evidence="10" id="KW-1185">Reference proteome</keyword>
<dbReference type="Pfam" id="PF02397">
    <property type="entry name" value="Bac_transf"/>
    <property type="match status" value="1"/>
</dbReference>
<proteinExistence type="inferred from homology"/>
<accession>A0A7Y9IAX2</accession>
<feature type="domain" description="Bacterial sugar transferase" evidence="8">
    <location>
        <begin position="260"/>
        <end position="447"/>
    </location>
</feature>
<dbReference type="PANTHER" id="PTHR30576:SF10">
    <property type="entry name" value="SLL5057 PROTEIN"/>
    <property type="match status" value="1"/>
</dbReference>
<comment type="caution">
    <text evidence="9">The sequence shown here is derived from an EMBL/GenBank/DDBJ whole genome shotgun (WGS) entry which is preliminary data.</text>
</comment>
<feature type="transmembrane region" description="Helical" evidence="7">
    <location>
        <begin position="89"/>
        <end position="111"/>
    </location>
</feature>
<evidence type="ECO:0000256" key="6">
    <source>
        <dbReference type="ARBA" id="ARBA00023136"/>
    </source>
</evidence>
<evidence type="ECO:0000256" key="1">
    <source>
        <dbReference type="ARBA" id="ARBA00004141"/>
    </source>
</evidence>